<dbReference type="STRING" id="92487.SAMN02745130_02176"/>
<organism evidence="1 2">
    <name type="scientific">Thiothrix eikelboomii</name>
    <dbReference type="NCBI Taxonomy" id="92487"/>
    <lineage>
        <taxon>Bacteria</taxon>
        <taxon>Pseudomonadati</taxon>
        <taxon>Pseudomonadota</taxon>
        <taxon>Gammaproteobacteria</taxon>
        <taxon>Thiotrichales</taxon>
        <taxon>Thiotrichaceae</taxon>
        <taxon>Thiothrix</taxon>
    </lineage>
</organism>
<dbReference type="InterPro" id="IPR006441">
    <property type="entry name" value="Phage_P2_GpN"/>
</dbReference>
<dbReference type="EMBL" id="FUYB01000009">
    <property type="protein sequence ID" value="SKA81192.1"/>
    <property type="molecule type" value="Genomic_DNA"/>
</dbReference>
<protein>
    <submittedName>
        <fullName evidence="1">Phage major capsid protein, P2 family</fullName>
    </submittedName>
</protein>
<reference evidence="1 2" key="1">
    <citation type="submission" date="2017-02" db="EMBL/GenBank/DDBJ databases">
        <authorList>
            <person name="Peterson S.W."/>
        </authorList>
    </citation>
    <scope>NUCLEOTIDE SEQUENCE [LARGE SCALE GENOMIC DNA]</scope>
    <source>
        <strain evidence="1 2">ATCC 49788</strain>
    </source>
</reference>
<gene>
    <name evidence="1" type="ORF">SAMN02745130_02176</name>
</gene>
<proteinExistence type="predicted"/>
<dbReference type="NCBIfam" id="TIGR01551">
    <property type="entry name" value="major_capsid_P2"/>
    <property type="match status" value="1"/>
</dbReference>
<accession>A0A1T4WUY8</accession>
<dbReference type="RefSeq" id="WP_078922654.1">
    <property type="nucleotide sequence ID" value="NZ_FUYB01000009.1"/>
</dbReference>
<evidence type="ECO:0000313" key="1">
    <source>
        <dbReference type="EMBL" id="SKA81192.1"/>
    </source>
</evidence>
<dbReference type="Pfam" id="PF05125">
    <property type="entry name" value="Phage_cap_P2"/>
    <property type="match status" value="1"/>
</dbReference>
<name>A0A1T4WUY8_9GAMM</name>
<keyword evidence="2" id="KW-1185">Reference proteome</keyword>
<evidence type="ECO:0000313" key="2">
    <source>
        <dbReference type="Proteomes" id="UP000190460"/>
    </source>
</evidence>
<dbReference type="Proteomes" id="UP000190460">
    <property type="component" value="Unassembled WGS sequence"/>
</dbReference>
<dbReference type="OrthoDB" id="5464529at2"/>
<dbReference type="AlphaFoldDB" id="A0A1T4WUY8"/>
<sequence length="336" mass="37788">MRNETRVLYSDYRRTVAQSNGVEDAREMFSVAPPIAQSMEDIIREEAGFLDRIGSQSVINQKGETIGLDIGSTVASVTKTSGTTEQREPVEVVSLEKTNEYAVEQVDFDTAIRYSTLDQWRVYPDFAERYARQLARQIGRDRIMIGWHGEGRAALKSDRVANPQLQDIAKGWLAKIAEFAPDRIQTDPLTLGVAGDYKNLDALVYDLIEAKMAEHHREDTDLVCIVGRKLLHDKYLGLMNDNNAATERVALDMLFSTRQVAGMPAVVVPFFPADAILVTRLDNLSIYTQEGSVRRLMRERPEKNRVEDFMSQNMDYVIEDYTCLAQVAAGAITLAN</sequence>